<proteinExistence type="predicted"/>
<evidence type="ECO:0000313" key="3">
    <source>
        <dbReference type="Proteomes" id="UP001283361"/>
    </source>
</evidence>
<name>A0AAE1A032_9GAST</name>
<evidence type="ECO:0000313" key="2">
    <source>
        <dbReference type="EMBL" id="KAK3778760.1"/>
    </source>
</evidence>
<reference evidence="2" key="1">
    <citation type="journal article" date="2023" name="G3 (Bethesda)">
        <title>A reference genome for the long-term kleptoplast-retaining sea slug Elysia crispata morphotype clarki.</title>
        <authorList>
            <person name="Eastman K.E."/>
            <person name="Pendleton A.L."/>
            <person name="Shaikh M.A."/>
            <person name="Suttiyut T."/>
            <person name="Ogas R."/>
            <person name="Tomko P."/>
            <person name="Gavelis G."/>
            <person name="Widhalm J.R."/>
            <person name="Wisecaver J.H."/>
        </authorList>
    </citation>
    <scope>NUCLEOTIDE SEQUENCE</scope>
    <source>
        <strain evidence="2">ECLA1</strain>
    </source>
</reference>
<keyword evidence="1" id="KW-0812">Transmembrane</keyword>
<keyword evidence="3" id="KW-1185">Reference proteome</keyword>
<protein>
    <submittedName>
        <fullName evidence="2">Uncharacterized protein</fullName>
    </submittedName>
</protein>
<dbReference type="EMBL" id="JAWDGP010002895">
    <property type="protein sequence ID" value="KAK3778760.1"/>
    <property type="molecule type" value="Genomic_DNA"/>
</dbReference>
<keyword evidence="1" id="KW-1133">Transmembrane helix</keyword>
<sequence length="134" mass="15266">MKFDDIITELGEFGPYQRRIYLLTCLAPLCVSMQILGGVFIQATPDHRCALPGLPNDTYASQGTWHDDLVNASIPWDSDEKMFDQCKLRRIPGVWTMTRCPVIDGSRTEILLRALSLLILIWSAERKTWSRTPP</sequence>
<evidence type="ECO:0000256" key="1">
    <source>
        <dbReference type="SAM" id="Phobius"/>
    </source>
</evidence>
<accession>A0AAE1A032</accession>
<organism evidence="2 3">
    <name type="scientific">Elysia crispata</name>
    <name type="common">lettuce slug</name>
    <dbReference type="NCBI Taxonomy" id="231223"/>
    <lineage>
        <taxon>Eukaryota</taxon>
        <taxon>Metazoa</taxon>
        <taxon>Spiralia</taxon>
        <taxon>Lophotrochozoa</taxon>
        <taxon>Mollusca</taxon>
        <taxon>Gastropoda</taxon>
        <taxon>Heterobranchia</taxon>
        <taxon>Euthyneura</taxon>
        <taxon>Panpulmonata</taxon>
        <taxon>Sacoglossa</taxon>
        <taxon>Placobranchoidea</taxon>
        <taxon>Plakobranchidae</taxon>
        <taxon>Elysia</taxon>
    </lineage>
</organism>
<feature type="transmembrane region" description="Helical" evidence="1">
    <location>
        <begin position="20"/>
        <end position="41"/>
    </location>
</feature>
<comment type="caution">
    <text evidence="2">The sequence shown here is derived from an EMBL/GenBank/DDBJ whole genome shotgun (WGS) entry which is preliminary data.</text>
</comment>
<keyword evidence="1" id="KW-0472">Membrane</keyword>
<gene>
    <name evidence="2" type="ORF">RRG08_013031</name>
</gene>
<dbReference type="AlphaFoldDB" id="A0AAE1A032"/>
<dbReference type="Proteomes" id="UP001283361">
    <property type="component" value="Unassembled WGS sequence"/>
</dbReference>